<dbReference type="Pfam" id="PF00015">
    <property type="entry name" value="MCPsignal"/>
    <property type="match status" value="1"/>
</dbReference>
<evidence type="ECO:0000256" key="7">
    <source>
        <dbReference type="ARBA" id="ARBA00023136"/>
    </source>
</evidence>
<evidence type="ECO:0000256" key="3">
    <source>
        <dbReference type="ARBA" id="ARBA00022481"/>
    </source>
</evidence>
<keyword evidence="3" id="KW-0488">Methylation</keyword>
<dbReference type="PANTHER" id="PTHR32089:SF120">
    <property type="entry name" value="METHYL-ACCEPTING CHEMOTAXIS PROTEIN TLPQ"/>
    <property type="match status" value="1"/>
</dbReference>
<keyword evidence="4" id="KW-0145">Chemotaxis</keyword>
<dbReference type="AlphaFoldDB" id="A0A2A3MLL9"/>
<protein>
    <submittedName>
        <fullName evidence="12">Chemotaxis protein</fullName>
    </submittedName>
</protein>
<dbReference type="EMBL" id="NTMR01000003">
    <property type="protein sequence ID" value="PBK05740.1"/>
    <property type="molecule type" value="Genomic_DNA"/>
</dbReference>
<reference evidence="12 13" key="1">
    <citation type="submission" date="2017-09" db="EMBL/GenBank/DDBJ databases">
        <title>Pseudomonas abyssi sp. nov. isolated from Abyssopelagic Water.</title>
        <authorList>
            <person name="Wei Y."/>
        </authorList>
    </citation>
    <scope>NUCLEOTIDE SEQUENCE [LARGE SCALE GENOMIC DNA]</scope>
    <source>
        <strain evidence="12 13">MT5</strain>
    </source>
</reference>
<dbReference type="PANTHER" id="PTHR32089">
    <property type="entry name" value="METHYL-ACCEPTING CHEMOTAXIS PROTEIN MCPB"/>
    <property type="match status" value="1"/>
</dbReference>
<gene>
    <name evidence="12" type="ORF">CNQ84_04375</name>
</gene>
<dbReference type="SMART" id="SM00283">
    <property type="entry name" value="MA"/>
    <property type="match status" value="1"/>
</dbReference>
<keyword evidence="2" id="KW-1003">Cell membrane</keyword>
<evidence type="ECO:0000259" key="11">
    <source>
        <dbReference type="PROSITE" id="PS50111"/>
    </source>
</evidence>
<dbReference type="GO" id="GO:0007165">
    <property type="term" value="P:signal transduction"/>
    <property type="evidence" value="ECO:0007669"/>
    <property type="project" value="UniProtKB-KW"/>
</dbReference>
<accession>A0A2A3MLL9</accession>
<keyword evidence="8 10" id="KW-0807">Transducer</keyword>
<dbReference type="GO" id="GO:0006935">
    <property type="term" value="P:chemotaxis"/>
    <property type="evidence" value="ECO:0007669"/>
    <property type="project" value="UniProtKB-KW"/>
</dbReference>
<keyword evidence="13" id="KW-1185">Reference proteome</keyword>
<dbReference type="GO" id="GO:0005886">
    <property type="term" value="C:plasma membrane"/>
    <property type="evidence" value="ECO:0007669"/>
    <property type="project" value="UniProtKB-SubCell"/>
</dbReference>
<comment type="similarity">
    <text evidence="9">Belongs to the methyl-accepting chemotaxis (MCP) protein family.</text>
</comment>
<evidence type="ECO:0000256" key="2">
    <source>
        <dbReference type="ARBA" id="ARBA00022475"/>
    </source>
</evidence>
<sequence length="524" mass="57171">MDTRMRTGFLGKTILLLLQLATLGWLYHAAGVEALGPALILCLLPWLGLPWFYPPADHPRPAQETASTTDNADLSARLSRATSQNAIAAAEVAHSVDQLRQRQQSQLQAIRQVTDSAQQIALEVDATTRYAERADNAAEQARSRSQEGRQALEEATRVMHRLAAQADESNAVLAELNAQTEKIVQVTGVIEAIASQTNLLALNAAIEAARAGEMGRGFAVVADEVRALAGRTATSTSEVGEIIERMHQQSQRVNADFATLVEQVRGGVCLIEDAAGQLEEISAQGGEVKTVTEQIADSCLTNRDQLSSLSTALEQVRSDIEQSDEQTQRLGGEAVNLVSLAEQVSEMLADVALDEYHQRFFDAAQQTAAAIAARFEADLASGKIQRSALFDRNLTPITGSNPARYHSAFDSYTDQVLPALQEPLLQQHPELVYAIAAIPSGYVPTHNQRFSKQPTGDVQHDTLHCRSKRLFDDPTGRRCGSHEQTLLLQTYKRDTGEVMHDLSVPIMVNGEHWGGLRLGYKPEQ</sequence>
<evidence type="ECO:0000256" key="4">
    <source>
        <dbReference type="ARBA" id="ARBA00022500"/>
    </source>
</evidence>
<organism evidence="12 13">
    <name type="scientific">Pseudomonas abyssi</name>
    <dbReference type="NCBI Taxonomy" id="170540"/>
    <lineage>
        <taxon>Bacteria</taxon>
        <taxon>Pseudomonadati</taxon>
        <taxon>Pseudomonadota</taxon>
        <taxon>Gammaproteobacteria</taxon>
        <taxon>Pseudomonadales</taxon>
        <taxon>Pseudomonadaceae</taxon>
        <taxon>Pseudomonas</taxon>
    </lineage>
</organism>
<keyword evidence="7" id="KW-0472">Membrane</keyword>
<comment type="caution">
    <text evidence="12">The sequence shown here is derived from an EMBL/GenBank/DDBJ whole genome shotgun (WGS) entry which is preliminary data.</text>
</comment>
<dbReference type="PROSITE" id="PS50111">
    <property type="entry name" value="CHEMOTAXIS_TRANSDUC_2"/>
    <property type="match status" value="1"/>
</dbReference>
<evidence type="ECO:0000313" key="12">
    <source>
        <dbReference type="EMBL" id="PBK05740.1"/>
    </source>
</evidence>
<name>A0A2A3MLL9_9PSED</name>
<feature type="domain" description="Methyl-accepting transducer" evidence="11">
    <location>
        <begin position="81"/>
        <end position="331"/>
    </location>
</feature>
<evidence type="ECO:0000256" key="8">
    <source>
        <dbReference type="ARBA" id="ARBA00023224"/>
    </source>
</evidence>
<dbReference type="Proteomes" id="UP000242313">
    <property type="component" value="Unassembled WGS sequence"/>
</dbReference>
<evidence type="ECO:0000256" key="10">
    <source>
        <dbReference type="PROSITE-ProRule" id="PRU00284"/>
    </source>
</evidence>
<dbReference type="Gene3D" id="1.10.287.950">
    <property type="entry name" value="Methyl-accepting chemotaxis protein"/>
    <property type="match status" value="1"/>
</dbReference>
<dbReference type="RefSeq" id="WP_096003679.1">
    <property type="nucleotide sequence ID" value="NZ_NTMR01000003.1"/>
</dbReference>
<evidence type="ECO:0000256" key="5">
    <source>
        <dbReference type="ARBA" id="ARBA00022692"/>
    </source>
</evidence>
<comment type="subcellular location">
    <subcellularLocation>
        <location evidence="1">Cell membrane</location>
    </subcellularLocation>
</comment>
<evidence type="ECO:0000256" key="9">
    <source>
        <dbReference type="ARBA" id="ARBA00029447"/>
    </source>
</evidence>
<keyword evidence="6" id="KW-1133">Transmembrane helix</keyword>
<dbReference type="SUPFAM" id="SSF58104">
    <property type="entry name" value="Methyl-accepting chemotaxis protein (MCP) signaling domain"/>
    <property type="match status" value="1"/>
</dbReference>
<evidence type="ECO:0000313" key="13">
    <source>
        <dbReference type="Proteomes" id="UP000242313"/>
    </source>
</evidence>
<evidence type="ECO:0000256" key="1">
    <source>
        <dbReference type="ARBA" id="ARBA00004236"/>
    </source>
</evidence>
<keyword evidence="5" id="KW-0812">Transmembrane</keyword>
<dbReference type="InterPro" id="IPR004089">
    <property type="entry name" value="MCPsignal_dom"/>
</dbReference>
<proteinExistence type="inferred from homology"/>
<evidence type="ECO:0000256" key="6">
    <source>
        <dbReference type="ARBA" id="ARBA00022989"/>
    </source>
</evidence>